<protein>
    <submittedName>
        <fullName evidence="1">DUF2586 family protein</fullName>
    </submittedName>
</protein>
<sequence length="186" mass="20220">RAVTVADSPARVKTGALLNLGSDELPEDGTGKTLELATLKALEAQRYSVPMWYPDYDGFYWADGRTLDVEGGDYQCIETLRIVDKAARRVRLLAIGKIADRSLNSTPGSIAAHQTLFARPLREMSTAANINGVSFPGEVKPPQDGDVSIVWKSKKAVDIYIVVRTYEVPLQITISLLLDASLEAAA</sequence>
<feature type="non-terminal residue" evidence="1">
    <location>
        <position position="1"/>
    </location>
</feature>
<proteinExistence type="predicted"/>
<comment type="caution">
    <text evidence="1">The sequence shown here is derived from an EMBL/GenBank/DDBJ whole genome shotgun (WGS) entry which is preliminary data.</text>
</comment>
<reference evidence="1" key="1">
    <citation type="journal article" date="2018" name="Genome Biol.">
        <title>SKESA: strategic k-mer extension for scrupulous assemblies.</title>
        <authorList>
            <person name="Souvorov A."/>
            <person name="Agarwala R."/>
            <person name="Lipman D.J."/>
        </authorList>
    </citation>
    <scope>NUCLEOTIDE SEQUENCE</scope>
    <source>
        <strain evidence="1">Sam_39e8b751-cbd8-401c-99e5-909f6e80a6d5</strain>
    </source>
</reference>
<name>A0A724XGK9_SALPT</name>
<dbReference type="Pfam" id="PF10758">
    <property type="entry name" value="DUF2586"/>
    <property type="match status" value="1"/>
</dbReference>
<accession>A0A724XGK9</accession>
<evidence type="ECO:0000313" key="1">
    <source>
        <dbReference type="EMBL" id="HAE0544296.1"/>
    </source>
</evidence>
<organism evidence="1">
    <name type="scientific">Salmonella paratyphi A</name>
    <dbReference type="NCBI Taxonomy" id="54388"/>
    <lineage>
        <taxon>Bacteria</taxon>
        <taxon>Pseudomonadati</taxon>
        <taxon>Pseudomonadota</taxon>
        <taxon>Gammaproteobacteria</taxon>
        <taxon>Enterobacterales</taxon>
        <taxon>Enterobacteriaceae</taxon>
        <taxon>Salmonella</taxon>
    </lineage>
</organism>
<dbReference type="EMBL" id="DAAQRG010000038">
    <property type="protein sequence ID" value="HAE0544296.1"/>
    <property type="molecule type" value="Genomic_DNA"/>
</dbReference>
<gene>
    <name evidence="1" type="ORF">G2240_22945</name>
</gene>
<reference evidence="1" key="2">
    <citation type="submission" date="2019-01" db="EMBL/GenBank/DDBJ databases">
        <authorList>
            <consortium name="NCBI Pathogen Detection Project"/>
        </authorList>
    </citation>
    <scope>NUCLEOTIDE SEQUENCE</scope>
    <source>
        <strain evidence="1">Sam_39e8b751-cbd8-401c-99e5-909f6e80a6d5</strain>
    </source>
</reference>
<dbReference type="InterPro" id="IPR019694">
    <property type="entry name" value="Phage_HP1_Orf23"/>
</dbReference>
<dbReference type="AlphaFoldDB" id="A0A724XGK9"/>